<organism evidence="1 2">
    <name type="scientific">Tanacetum coccineum</name>
    <dbReference type="NCBI Taxonomy" id="301880"/>
    <lineage>
        <taxon>Eukaryota</taxon>
        <taxon>Viridiplantae</taxon>
        <taxon>Streptophyta</taxon>
        <taxon>Embryophyta</taxon>
        <taxon>Tracheophyta</taxon>
        <taxon>Spermatophyta</taxon>
        <taxon>Magnoliopsida</taxon>
        <taxon>eudicotyledons</taxon>
        <taxon>Gunneridae</taxon>
        <taxon>Pentapetalae</taxon>
        <taxon>asterids</taxon>
        <taxon>campanulids</taxon>
        <taxon>Asterales</taxon>
        <taxon>Asteraceae</taxon>
        <taxon>Asteroideae</taxon>
        <taxon>Anthemideae</taxon>
        <taxon>Anthemidinae</taxon>
        <taxon>Tanacetum</taxon>
    </lineage>
</organism>
<dbReference type="Proteomes" id="UP001151760">
    <property type="component" value="Unassembled WGS sequence"/>
</dbReference>
<protein>
    <recommendedName>
        <fullName evidence="3">Integrase, catalytic region, zinc finger, CCHC-type, peptidase aspartic, catalytic</fullName>
    </recommendedName>
</protein>
<gene>
    <name evidence="1" type="ORF">Tco_1114579</name>
</gene>
<evidence type="ECO:0008006" key="3">
    <source>
        <dbReference type="Google" id="ProtNLM"/>
    </source>
</evidence>
<name>A0ABQ5IVH4_9ASTR</name>
<keyword evidence="2" id="KW-1185">Reference proteome</keyword>
<accession>A0ABQ5IVH4</accession>
<dbReference type="EMBL" id="BQNB010021230">
    <property type="protein sequence ID" value="GJU04241.1"/>
    <property type="molecule type" value="Genomic_DNA"/>
</dbReference>
<proteinExistence type="predicted"/>
<evidence type="ECO:0000313" key="1">
    <source>
        <dbReference type="EMBL" id="GJU04241.1"/>
    </source>
</evidence>
<reference evidence="1" key="1">
    <citation type="journal article" date="2022" name="Int. J. Mol. Sci.">
        <title>Draft Genome of Tanacetum Coccineum: Genomic Comparison of Closely Related Tanacetum-Family Plants.</title>
        <authorList>
            <person name="Yamashiro T."/>
            <person name="Shiraishi A."/>
            <person name="Nakayama K."/>
            <person name="Satake H."/>
        </authorList>
    </citation>
    <scope>NUCLEOTIDE SEQUENCE</scope>
</reference>
<evidence type="ECO:0000313" key="2">
    <source>
        <dbReference type="Proteomes" id="UP001151760"/>
    </source>
</evidence>
<reference evidence="1" key="2">
    <citation type="submission" date="2022-01" db="EMBL/GenBank/DDBJ databases">
        <authorList>
            <person name="Yamashiro T."/>
            <person name="Shiraishi A."/>
            <person name="Satake H."/>
            <person name="Nakayama K."/>
        </authorList>
    </citation>
    <scope>NUCLEOTIDE SEQUENCE</scope>
</reference>
<comment type="caution">
    <text evidence="1">The sequence shown here is derived from an EMBL/GenBank/DDBJ whole genome shotgun (WGS) entry which is preliminary data.</text>
</comment>
<sequence>MQNQATDDEPVGTALQCPSAYNTGFLRQKGYGYLKFRYESVIERLSLLILFIADLDAQDRRSNLSFAVQFLLKILSYVVFGNDQFVPILGYGDLVHG</sequence>